<keyword evidence="8" id="KW-1185">Reference proteome</keyword>
<evidence type="ECO:0000256" key="1">
    <source>
        <dbReference type="ARBA" id="ARBA00010688"/>
    </source>
</evidence>
<evidence type="ECO:0000259" key="6">
    <source>
        <dbReference type="Pfam" id="PF00294"/>
    </source>
</evidence>
<dbReference type="Pfam" id="PF00294">
    <property type="entry name" value="PfkB"/>
    <property type="match status" value="1"/>
</dbReference>
<dbReference type="PANTHER" id="PTHR43085">
    <property type="entry name" value="HEXOKINASE FAMILY MEMBER"/>
    <property type="match status" value="1"/>
</dbReference>
<comment type="similarity">
    <text evidence="1">Belongs to the carbohydrate kinase PfkB family.</text>
</comment>
<sequence>MIVVGGDALVDLVPDPSTGDGELGPLHPRLGGGPYNVAIALGRLGAPAGFFSRISTDQFGDKLVERLCRSDVDIRLVQRGPEPTTLAVVGLAEDGTARYSFHTCGTAGRAVCDPGPLPDDVRALSFGTSAMVLRPGAAVYEALLEREAARGRFIALDPNVRPALIDDPARCRERFREWLPSIGLLKLSIEDATWLVDDPTADLVEALREWSSEGPAAVVLTRGACGMSVLTGDGDFVDVPARPAQVVDTIGAGDTVQAALLAWLDRHGLLSTAAVRRLGAEQWRAALTHAAAAAAITVARPGAEPPFLAEVPG</sequence>
<feature type="domain" description="Carbohydrate kinase PfkB" evidence="6">
    <location>
        <begin position="2"/>
        <end position="305"/>
    </location>
</feature>
<dbReference type="Gene3D" id="3.40.1190.20">
    <property type="match status" value="1"/>
</dbReference>
<evidence type="ECO:0000313" key="8">
    <source>
        <dbReference type="Proteomes" id="UP000371041"/>
    </source>
</evidence>
<gene>
    <name evidence="7" type="ORF">GIY23_02670</name>
</gene>
<keyword evidence="5" id="KW-0067">ATP-binding</keyword>
<dbReference type="EMBL" id="CP045929">
    <property type="protein sequence ID" value="QGK68605.1"/>
    <property type="molecule type" value="Genomic_DNA"/>
</dbReference>
<dbReference type="InterPro" id="IPR002173">
    <property type="entry name" value="Carboh/pur_kinase_PfkB_CS"/>
</dbReference>
<dbReference type="InterPro" id="IPR011611">
    <property type="entry name" value="PfkB_dom"/>
</dbReference>
<dbReference type="InterPro" id="IPR050306">
    <property type="entry name" value="PfkB_Carbo_kinase"/>
</dbReference>
<evidence type="ECO:0000256" key="2">
    <source>
        <dbReference type="ARBA" id="ARBA00022679"/>
    </source>
</evidence>
<dbReference type="InterPro" id="IPR029056">
    <property type="entry name" value="Ribokinase-like"/>
</dbReference>
<accession>A0A5Q3QAV6</accession>
<dbReference type="AlphaFoldDB" id="A0A5Q3QAV6"/>
<dbReference type="SUPFAM" id="SSF53613">
    <property type="entry name" value="Ribokinase-like"/>
    <property type="match status" value="1"/>
</dbReference>
<keyword evidence="3" id="KW-0547">Nucleotide-binding</keyword>
<evidence type="ECO:0000256" key="3">
    <source>
        <dbReference type="ARBA" id="ARBA00022741"/>
    </source>
</evidence>
<protein>
    <submittedName>
        <fullName evidence="7">Carbohydrate kinase</fullName>
    </submittedName>
</protein>
<proteinExistence type="inferred from homology"/>
<dbReference type="CDD" id="cd01167">
    <property type="entry name" value="bac_FRK"/>
    <property type="match status" value="1"/>
</dbReference>
<organism evidence="7 8">
    <name type="scientific">Allosaccharopolyspora coralli</name>
    <dbReference type="NCBI Taxonomy" id="2665642"/>
    <lineage>
        <taxon>Bacteria</taxon>
        <taxon>Bacillati</taxon>
        <taxon>Actinomycetota</taxon>
        <taxon>Actinomycetes</taxon>
        <taxon>Pseudonocardiales</taxon>
        <taxon>Pseudonocardiaceae</taxon>
        <taxon>Allosaccharopolyspora</taxon>
    </lineage>
</organism>
<dbReference type="RefSeq" id="WP_154075214.1">
    <property type="nucleotide sequence ID" value="NZ_CP045929.1"/>
</dbReference>
<dbReference type="GO" id="GO:0016301">
    <property type="term" value="F:kinase activity"/>
    <property type="evidence" value="ECO:0007669"/>
    <property type="project" value="UniProtKB-KW"/>
</dbReference>
<evidence type="ECO:0000256" key="4">
    <source>
        <dbReference type="ARBA" id="ARBA00022777"/>
    </source>
</evidence>
<evidence type="ECO:0000256" key="5">
    <source>
        <dbReference type="ARBA" id="ARBA00022840"/>
    </source>
</evidence>
<dbReference type="KEGG" id="sace:GIY23_02670"/>
<dbReference type="GO" id="GO:0005524">
    <property type="term" value="F:ATP binding"/>
    <property type="evidence" value="ECO:0007669"/>
    <property type="project" value="UniProtKB-KW"/>
</dbReference>
<dbReference type="PROSITE" id="PS00584">
    <property type="entry name" value="PFKB_KINASES_2"/>
    <property type="match status" value="1"/>
</dbReference>
<name>A0A5Q3QAV6_9PSEU</name>
<evidence type="ECO:0000313" key="7">
    <source>
        <dbReference type="EMBL" id="QGK68605.1"/>
    </source>
</evidence>
<dbReference type="Proteomes" id="UP000371041">
    <property type="component" value="Chromosome"/>
</dbReference>
<keyword evidence="2" id="KW-0808">Transferase</keyword>
<dbReference type="PANTHER" id="PTHR43085:SF1">
    <property type="entry name" value="PSEUDOURIDINE KINASE-RELATED"/>
    <property type="match status" value="1"/>
</dbReference>
<keyword evidence="4 7" id="KW-0418">Kinase</keyword>
<reference evidence="8" key="1">
    <citation type="submission" date="2019-11" db="EMBL/GenBank/DDBJ databases">
        <title>The complete genome sequence of Saccharopolyspora sp. E2A.</title>
        <authorList>
            <person name="Zhang G."/>
        </authorList>
    </citation>
    <scope>NUCLEOTIDE SEQUENCE [LARGE SCALE GENOMIC DNA]</scope>
    <source>
        <strain evidence="8">E2A</strain>
    </source>
</reference>